<dbReference type="OrthoDB" id="475437at2"/>
<sequence length="500" mass="55392">MIHSQLKKYFPKFSQPLDRVAIALMGILSAVIGLLILFGSNTPPRIREFSWQNRVISAQDTAFIIRFSRPMERQSVENNLKIDPPLPGRISWAGQRMAYTLNEPAPYGNRFQVSLNNAQDRFSADNPNRTGVTVRPFQGEFTTRDRVFVFIGTQGEEAGRLILYNLTQQEKTFLTPSNLVVMDFKPYQNRERILFAATTRAEAAQGQMLEQQIYTVTTGLTTVSGQPSAAGKVDLLLDHKGYQNLKFDLTPDSQTIVVHRINRRNPGDSGLWTLQPGKPAKPLENQPGGDFVMTPDSRAIAIAQGEGVAILPIKPQAEPLDFLPRFGMVLSFSNDGTAATMVKFNPDYTRSLYLVTNQGTQKELLKTTGSIFNCQFGPNKAQLYCLLSQLLEGEVYQEVPYLAAIDLQTGIETPLVALPDQRDAQLSLSPDGMALLFDQVVTGDPQAQAVGPSTSTGQTIVSSRLWLLALTDASPQTPGLQILLQPEELPFRGVRPRWLP</sequence>
<dbReference type="AlphaFoldDB" id="A0A1E5QK44"/>
<keyword evidence="1" id="KW-0812">Transmembrane</keyword>
<evidence type="ECO:0000256" key="1">
    <source>
        <dbReference type="SAM" id="Phobius"/>
    </source>
</evidence>
<dbReference type="SUPFAM" id="SSF82171">
    <property type="entry name" value="DPP6 N-terminal domain-like"/>
    <property type="match status" value="2"/>
</dbReference>
<keyword evidence="1" id="KW-1133">Transmembrane helix</keyword>
<reference evidence="2" key="1">
    <citation type="submission" date="2016-09" db="EMBL/GenBank/DDBJ databases">
        <title>Draft genome of thermotolerant cyanobacterium Desertifilum sp. strain IPPAS B-1220.</title>
        <authorList>
            <person name="Sinetova M.A."/>
            <person name="Bolakhan K."/>
            <person name="Zayadan B.K."/>
            <person name="Mironov K.S."/>
            <person name="Ustinova V."/>
            <person name="Kupriyanova E.V."/>
            <person name="Sidorov R.A."/>
            <person name="Skrypnik A.N."/>
            <person name="Gogoleva N.E."/>
            <person name="Gogolev Y.V."/>
            <person name="Los D.A."/>
        </authorList>
    </citation>
    <scope>NUCLEOTIDE SEQUENCE [LARGE SCALE GENOMIC DNA]</scope>
    <source>
        <strain evidence="2">IPPAS B-1220</strain>
    </source>
</reference>
<dbReference type="InterPro" id="IPR011042">
    <property type="entry name" value="6-blade_b-propeller_TolB-like"/>
</dbReference>
<feature type="transmembrane region" description="Helical" evidence="1">
    <location>
        <begin position="20"/>
        <end position="39"/>
    </location>
</feature>
<name>A0A1E5QK44_9CYAN</name>
<dbReference type="RefSeq" id="WP_069967463.1">
    <property type="nucleotide sequence ID" value="NZ_CM124774.1"/>
</dbReference>
<keyword evidence="1" id="KW-0472">Membrane</keyword>
<dbReference type="Gene3D" id="2.120.10.30">
    <property type="entry name" value="TolB, C-terminal domain"/>
    <property type="match status" value="1"/>
</dbReference>
<accession>A0A1E5QK44</accession>
<organism evidence="2">
    <name type="scientific">Desertifilum tharense IPPAS B-1220</name>
    <dbReference type="NCBI Taxonomy" id="1781255"/>
    <lineage>
        <taxon>Bacteria</taxon>
        <taxon>Bacillati</taxon>
        <taxon>Cyanobacteriota</taxon>
        <taxon>Cyanophyceae</taxon>
        <taxon>Desertifilales</taxon>
        <taxon>Desertifilaceae</taxon>
        <taxon>Desertifilum</taxon>
    </lineage>
</organism>
<protein>
    <recommendedName>
        <fullName evidence="3">SbsA Ig-like domain-containing protein</fullName>
    </recommendedName>
</protein>
<proteinExistence type="predicted"/>
<gene>
    <name evidence="2" type="ORF">BH720_12085</name>
</gene>
<dbReference type="Gene3D" id="2.60.40.3710">
    <property type="match status" value="1"/>
</dbReference>
<comment type="caution">
    <text evidence="2">The sequence shown here is derived from an EMBL/GenBank/DDBJ whole genome shotgun (WGS) entry which is preliminary data.</text>
</comment>
<dbReference type="STRING" id="1781255.BH720_12085"/>
<evidence type="ECO:0000313" key="2">
    <source>
        <dbReference type="EMBL" id="OEJ74954.1"/>
    </source>
</evidence>
<dbReference type="EMBL" id="MJGC01000058">
    <property type="protein sequence ID" value="OEJ74954.1"/>
    <property type="molecule type" value="Genomic_DNA"/>
</dbReference>
<evidence type="ECO:0008006" key="3">
    <source>
        <dbReference type="Google" id="ProtNLM"/>
    </source>
</evidence>